<dbReference type="AlphaFoldDB" id="B8JDH3"/>
<dbReference type="PANTHER" id="PTHR38447">
    <property type="entry name" value="TRANSCRIPTION FACTOR YDEB-RELATED"/>
    <property type="match status" value="1"/>
</dbReference>
<sequence>MSATQATQVAPNFKVGDKAVYPGQGVGEVMGIEHKEVAGQRQSFYVLRILENGMKIMIPMNKVGSVGLREIIGEKDVRRVYGILREKEVSVDSTTWNRRYREYMDKIKTGSVFEIAEVLRDLYLLRSDKDLSFGERKMLDTARSLLIKELAIAKACDEQDVEDDLKKIFNC</sequence>
<dbReference type="InterPro" id="IPR048792">
    <property type="entry name" value="CarD_C"/>
</dbReference>
<feature type="domain" description="CarD-like/TRCF RNAP-interacting" evidence="1">
    <location>
        <begin position="12"/>
        <end position="123"/>
    </location>
</feature>
<dbReference type="InterPro" id="IPR042215">
    <property type="entry name" value="CarD-like_C"/>
</dbReference>
<gene>
    <name evidence="2" type="ordered locus">A2cp1_2685</name>
</gene>
<dbReference type="KEGG" id="acp:A2cp1_2685"/>
<name>B8JDH3_ANAD2</name>
<dbReference type="EMBL" id="CP001359">
    <property type="protein sequence ID" value="ACL66022.1"/>
    <property type="molecule type" value="Genomic_DNA"/>
</dbReference>
<dbReference type="SUPFAM" id="SSF141259">
    <property type="entry name" value="CarD-like"/>
    <property type="match status" value="1"/>
</dbReference>
<dbReference type="InterPro" id="IPR036101">
    <property type="entry name" value="CarD-like/TRCF_RID_sf"/>
</dbReference>
<accession>B8JDH3</accession>
<organism evidence="2 3">
    <name type="scientific">Anaeromyxobacter dehalogenans (strain ATCC BAA-258 / DSM 21875 / 2CP-1)</name>
    <dbReference type="NCBI Taxonomy" id="455488"/>
    <lineage>
        <taxon>Bacteria</taxon>
        <taxon>Pseudomonadati</taxon>
        <taxon>Myxococcota</taxon>
        <taxon>Myxococcia</taxon>
        <taxon>Myxococcales</taxon>
        <taxon>Cystobacterineae</taxon>
        <taxon>Anaeromyxobacteraceae</taxon>
        <taxon>Anaeromyxobacter</taxon>
    </lineage>
</organism>
<dbReference type="InterPro" id="IPR052531">
    <property type="entry name" value="CarD-like_regulator"/>
</dbReference>
<protein>
    <submittedName>
        <fullName evidence="2">Transcriptional regulator, CarD family</fullName>
    </submittedName>
</protein>
<dbReference type="PANTHER" id="PTHR38447:SF1">
    <property type="entry name" value="RNA POLYMERASE-BINDING TRANSCRIPTION FACTOR CARD"/>
    <property type="match status" value="1"/>
</dbReference>
<dbReference type="Gene3D" id="2.40.10.170">
    <property type="match status" value="1"/>
</dbReference>
<proteinExistence type="predicted"/>
<evidence type="ECO:0000313" key="2">
    <source>
        <dbReference type="EMBL" id="ACL66022.1"/>
    </source>
</evidence>
<evidence type="ECO:0000313" key="3">
    <source>
        <dbReference type="Proteomes" id="UP000007089"/>
    </source>
</evidence>
<dbReference type="Pfam" id="PF02559">
    <property type="entry name" value="CarD_TRCF_RID"/>
    <property type="match status" value="1"/>
</dbReference>
<keyword evidence="3" id="KW-1185">Reference proteome</keyword>
<dbReference type="HOGENOM" id="CLU_048259_1_1_7"/>
<dbReference type="GO" id="GO:0009303">
    <property type="term" value="P:rRNA transcription"/>
    <property type="evidence" value="ECO:0007669"/>
    <property type="project" value="TreeGrafter"/>
</dbReference>
<reference evidence="2" key="1">
    <citation type="submission" date="2009-01" db="EMBL/GenBank/DDBJ databases">
        <title>Complete sequence of Anaeromyxobacter dehalogenans 2CP-1.</title>
        <authorList>
            <consortium name="US DOE Joint Genome Institute"/>
            <person name="Lucas S."/>
            <person name="Copeland A."/>
            <person name="Lapidus A."/>
            <person name="Glavina del Rio T."/>
            <person name="Dalin E."/>
            <person name="Tice H."/>
            <person name="Bruce D."/>
            <person name="Goodwin L."/>
            <person name="Pitluck S."/>
            <person name="Saunders E."/>
            <person name="Brettin T."/>
            <person name="Detter J.C."/>
            <person name="Han C."/>
            <person name="Larimer F."/>
            <person name="Land M."/>
            <person name="Hauser L."/>
            <person name="Kyrpides N."/>
            <person name="Ovchinnikova G."/>
            <person name="Beliaev A.S."/>
            <person name="Richardson P."/>
        </authorList>
    </citation>
    <scope>NUCLEOTIDE SEQUENCE</scope>
    <source>
        <strain evidence="2">2CP-1</strain>
    </source>
</reference>
<dbReference type="RefSeq" id="WP_011420328.1">
    <property type="nucleotide sequence ID" value="NC_011891.1"/>
</dbReference>
<dbReference type="Gene3D" id="1.20.58.1290">
    <property type="entry name" value="CarD-like, C-terminal domain"/>
    <property type="match status" value="1"/>
</dbReference>
<dbReference type="Pfam" id="PF21095">
    <property type="entry name" value="CarD_C"/>
    <property type="match status" value="1"/>
</dbReference>
<dbReference type="SMART" id="SM01058">
    <property type="entry name" value="CarD_TRCF"/>
    <property type="match status" value="1"/>
</dbReference>
<dbReference type="InterPro" id="IPR003711">
    <property type="entry name" value="CarD-like/TRCF_RID"/>
</dbReference>
<dbReference type="Proteomes" id="UP000007089">
    <property type="component" value="Chromosome"/>
</dbReference>
<evidence type="ECO:0000259" key="1">
    <source>
        <dbReference type="SMART" id="SM01058"/>
    </source>
</evidence>